<evidence type="ECO:0000256" key="1">
    <source>
        <dbReference type="ARBA" id="ARBA00010337"/>
    </source>
</evidence>
<evidence type="ECO:0000313" key="8">
    <source>
        <dbReference type="EMBL" id="KAI5353985.1"/>
    </source>
</evidence>
<sequence length="1000" mass="112433">MGKPLCYDAGNAEVSQGLINRLYSDFSDGIHFATPVSSLRTNELDLVRSVLQMLQGFSSSLFYWDQNGKSFQVKSGLHVNHLSHTSLHAIVHQFMYAATCLQLVEVLVNKIEKSAKLPPPTLRAFACSVSSWLTRLRDISLKEEMKISNDAVGTTPTLLGLANSLSSLCSGAEYLLQIVRGAIPQVYFESNSSLPAADLAVHVLDHIYKKLDEVCLVRGREEEDYKMLLHLFIGSILPYIEGLDSWLFEGTLDDPYEEMFFYANRAISVDEADFWEKSYLLRQVQCQMLDVGASASSCASDRISVANDKKGVGQRESISTSSFMKGKEWNDKDLQSCPLFIKDIAKSIVSAGKSLQLIRHIPMTSAVVSRKGNDCEIDGFSSLDKGVLYGHSIAGLTLSEVFCVSLAGLIGHGDHIFQYIYGKQKVESDDGVIVPVKRSEKIWCKFLVDTLAEKRLVDTQSAHEDGKTLPDAKAEKMLAGVVNEFPLSRSFCQENPVLTVCQKTLSKNGDAWKTLNLSRNLCLPPLNDEVLRKAIFGGESGSISAAEGTNYTFGFRFGESEYLRSQDDSHMLQVLFPFPTLLPSFQDELHMSELLPFQKNSTLPSRVLTWVQQFEPRSTPLPVVLVQECLTVYIQKQVDCIGRHILSKLMNGWKLMDELAVLRAIYLLGSGDLLQHFLTVIFNKLDKGETWHDDFELNTILQESIRNSADGVLLSVPDSLIVSLTKNHDLNGNEQPPNMASLPSTPRKSRAHSFGMDGLDQLKFTYKVSWPLELIANAEAIKKYNQVMGFLLKVKRAKFVLDKTRRWMWKGRGTAANNHKRHWLVEQKLLHFVDAFHQYVMDRVYHNAWRELCEGMTAARSLDEVIEVHELYLLTIQRQCFVVPDKLWALIASRINNILGLALDFYSIQLTLSGGTVSAIKAKCEMEVDRIEKQFDDCIAFLLRVLSFKLNVGHFPHLADLVTRINYNYFYMSDSGNLRTLPSSENVTSRLGKAFLGRTD</sequence>
<dbReference type="GO" id="GO:0031122">
    <property type="term" value="P:cytoplasmic microtubule organization"/>
    <property type="evidence" value="ECO:0007669"/>
    <property type="project" value="TreeGrafter"/>
</dbReference>
<dbReference type="Proteomes" id="UP000327085">
    <property type="component" value="Chromosome 1"/>
</dbReference>
<evidence type="ECO:0000256" key="2">
    <source>
        <dbReference type="ARBA" id="ARBA00022490"/>
    </source>
</evidence>
<dbReference type="OMA" id="TREVIHE"/>
<evidence type="ECO:0000313" key="9">
    <source>
        <dbReference type="EMBL" id="VVA11568.1"/>
    </source>
</evidence>
<dbReference type="GO" id="GO:0051321">
    <property type="term" value="P:meiotic cell cycle"/>
    <property type="evidence" value="ECO:0007669"/>
    <property type="project" value="TreeGrafter"/>
</dbReference>
<dbReference type="GO" id="GO:0051225">
    <property type="term" value="P:spindle assembly"/>
    <property type="evidence" value="ECO:0007669"/>
    <property type="project" value="TreeGrafter"/>
</dbReference>
<evidence type="ECO:0000259" key="6">
    <source>
        <dbReference type="Pfam" id="PF04130"/>
    </source>
</evidence>
<feature type="domain" description="Gamma tubulin complex component protein N-terminal" evidence="7">
    <location>
        <begin position="47"/>
        <end position="283"/>
    </location>
</feature>
<keyword evidence="3 5" id="KW-0493">Microtubule</keyword>
<evidence type="ECO:0000313" key="11">
    <source>
        <dbReference type="Proteomes" id="UP001054821"/>
    </source>
</evidence>
<keyword evidence="4 5" id="KW-0206">Cytoskeleton</keyword>
<dbReference type="EMBL" id="JAJFAZ020000001">
    <property type="protein sequence ID" value="KAI5353985.1"/>
    <property type="molecule type" value="Genomic_DNA"/>
</dbReference>
<organism evidence="9 10">
    <name type="scientific">Prunus dulcis</name>
    <name type="common">Almond</name>
    <name type="synonym">Amygdalus dulcis</name>
    <dbReference type="NCBI Taxonomy" id="3755"/>
    <lineage>
        <taxon>Eukaryota</taxon>
        <taxon>Viridiplantae</taxon>
        <taxon>Streptophyta</taxon>
        <taxon>Embryophyta</taxon>
        <taxon>Tracheophyta</taxon>
        <taxon>Spermatophyta</taxon>
        <taxon>Magnoliopsida</taxon>
        <taxon>eudicotyledons</taxon>
        <taxon>Gunneridae</taxon>
        <taxon>Pentapetalae</taxon>
        <taxon>rosids</taxon>
        <taxon>fabids</taxon>
        <taxon>Rosales</taxon>
        <taxon>Rosaceae</taxon>
        <taxon>Amygdaloideae</taxon>
        <taxon>Amygdaleae</taxon>
        <taxon>Prunus</taxon>
    </lineage>
</organism>
<dbReference type="Pfam" id="PF04130">
    <property type="entry name" value="GCP_C_terminal"/>
    <property type="match status" value="1"/>
</dbReference>
<dbReference type="FunFam" id="1.20.120.1900:FF:000008">
    <property type="entry name" value="Gamma-tubulin complex component"/>
    <property type="match status" value="1"/>
</dbReference>
<dbReference type="AlphaFoldDB" id="A0A5E4ECU0"/>
<dbReference type="InterPro" id="IPR007259">
    <property type="entry name" value="GCP"/>
</dbReference>
<accession>A0A5E4ECU0</accession>
<dbReference type="InterPro" id="IPR042241">
    <property type="entry name" value="GCP_C_sf"/>
</dbReference>
<dbReference type="GO" id="GO:0007020">
    <property type="term" value="P:microtubule nucleation"/>
    <property type="evidence" value="ECO:0007669"/>
    <property type="project" value="InterPro"/>
</dbReference>
<reference evidence="9" key="1">
    <citation type="submission" date="2019-07" db="EMBL/GenBank/DDBJ databases">
        <authorList>
            <person name="Alioto T."/>
            <person name="Alioto T."/>
            <person name="Gomez Garrido J."/>
        </authorList>
    </citation>
    <scope>NUCLEOTIDE SEQUENCE</scope>
</reference>
<dbReference type="GO" id="GO:0000278">
    <property type="term" value="P:mitotic cell cycle"/>
    <property type="evidence" value="ECO:0007669"/>
    <property type="project" value="TreeGrafter"/>
</dbReference>
<dbReference type="GO" id="GO:0000930">
    <property type="term" value="C:gamma-tubulin complex"/>
    <property type="evidence" value="ECO:0007669"/>
    <property type="project" value="TreeGrafter"/>
</dbReference>
<dbReference type="Gene3D" id="1.20.120.1900">
    <property type="entry name" value="Gamma-tubulin complex, C-terminal domain"/>
    <property type="match status" value="1"/>
</dbReference>
<dbReference type="Gramene" id="VVA11568">
    <property type="protein sequence ID" value="VVA11568"/>
    <property type="gene ID" value="Prudul26B020835"/>
</dbReference>
<dbReference type="PANTHER" id="PTHR19302">
    <property type="entry name" value="GAMMA TUBULIN COMPLEX PROTEIN"/>
    <property type="match status" value="1"/>
</dbReference>
<evidence type="ECO:0000313" key="10">
    <source>
        <dbReference type="Proteomes" id="UP000327085"/>
    </source>
</evidence>
<keyword evidence="2 5" id="KW-0963">Cytoplasm</keyword>
<protein>
    <recommendedName>
        <fullName evidence="5">Gamma-tubulin complex component</fullName>
    </recommendedName>
</protein>
<keyword evidence="11" id="KW-1185">Reference proteome</keyword>
<dbReference type="Pfam" id="PF17681">
    <property type="entry name" value="GCP_N_terminal"/>
    <property type="match status" value="1"/>
</dbReference>
<name>A0A5E4ECU0_PRUDU</name>
<reference evidence="10" key="2">
    <citation type="journal article" date="2020" name="Plant J.">
        <title>Transposons played a major role in the diversification between the closely related almond and peach genomes: results from the almond genome sequence.</title>
        <authorList>
            <person name="Alioto T."/>
            <person name="Alexiou K.G."/>
            <person name="Bardil A."/>
            <person name="Barteri F."/>
            <person name="Castanera R."/>
            <person name="Cruz F."/>
            <person name="Dhingra A."/>
            <person name="Duval H."/>
            <person name="Fernandez I Marti A."/>
            <person name="Frias L."/>
            <person name="Galan B."/>
            <person name="Garcia J.L."/>
            <person name="Howad W."/>
            <person name="Gomez-Garrido J."/>
            <person name="Gut M."/>
            <person name="Julca I."/>
            <person name="Morata J."/>
            <person name="Puigdomenech P."/>
            <person name="Ribeca P."/>
            <person name="Rubio Cabetas M.J."/>
            <person name="Vlasova A."/>
            <person name="Wirthensohn M."/>
            <person name="Garcia-Mas J."/>
            <person name="Gabaldon T."/>
            <person name="Casacuberta J.M."/>
            <person name="Arus P."/>
        </authorList>
    </citation>
    <scope>NUCLEOTIDE SEQUENCE [LARGE SCALE GENOMIC DNA]</scope>
    <source>
        <strain evidence="10">cv. Texas</strain>
    </source>
</reference>
<comment type="function">
    <text evidence="5">Component of the gamma-tubulin ring complex (gTuRC) which mediates microtubule nucleation.</text>
</comment>
<dbReference type="InterPro" id="IPR040457">
    <property type="entry name" value="GCP_C"/>
</dbReference>
<proteinExistence type="inferred from homology"/>
<gene>
    <name evidence="9" type="ORF">ALMOND_2B020835</name>
    <name evidence="8" type="ORF">L3X38_006879</name>
</gene>
<reference evidence="8 11" key="3">
    <citation type="journal article" date="2022" name="G3 (Bethesda)">
        <title>Whole-genome sequence and methylome profiling of the almond [Prunus dulcis (Mill.) D.A. Webb] cultivar 'Nonpareil'.</title>
        <authorList>
            <person name="D'Amico-Willman K.M."/>
            <person name="Ouma W.Z."/>
            <person name="Meulia T."/>
            <person name="Sideli G.M."/>
            <person name="Gradziel T.M."/>
            <person name="Fresnedo-Ramirez J."/>
        </authorList>
    </citation>
    <scope>NUCLEOTIDE SEQUENCE [LARGE SCALE GENOMIC DNA]</scope>
    <source>
        <strain evidence="8">Clone GOH B32 T37-40</strain>
    </source>
</reference>
<dbReference type="GO" id="GO:0000922">
    <property type="term" value="C:spindle pole"/>
    <property type="evidence" value="ECO:0007669"/>
    <property type="project" value="InterPro"/>
</dbReference>
<dbReference type="Proteomes" id="UP001054821">
    <property type="component" value="Chromosome 1"/>
</dbReference>
<comment type="subcellular location">
    <subcellularLocation>
        <location evidence="5">Cytoplasm</location>
        <location evidence="5">Cytoskeleton</location>
        <location evidence="5">Microtubule organizing center</location>
    </subcellularLocation>
</comment>
<dbReference type="InParanoid" id="A0A5E4ECU0"/>
<dbReference type="InterPro" id="IPR041470">
    <property type="entry name" value="GCP_N"/>
</dbReference>
<evidence type="ECO:0000256" key="4">
    <source>
        <dbReference type="ARBA" id="ARBA00023212"/>
    </source>
</evidence>
<evidence type="ECO:0000256" key="3">
    <source>
        <dbReference type="ARBA" id="ARBA00022701"/>
    </source>
</evidence>
<dbReference type="GO" id="GO:0051011">
    <property type="term" value="F:microtubule minus-end binding"/>
    <property type="evidence" value="ECO:0007669"/>
    <property type="project" value="TreeGrafter"/>
</dbReference>
<evidence type="ECO:0000256" key="5">
    <source>
        <dbReference type="RuleBase" id="RU363050"/>
    </source>
</evidence>
<dbReference type="GO" id="GO:0043015">
    <property type="term" value="F:gamma-tubulin binding"/>
    <property type="evidence" value="ECO:0007669"/>
    <property type="project" value="InterPro"/>
</dbReference>
<dbReference type="PANTHER" id="PTHR19302:SF33">
    <property type="entry name" value="GAMMA-TUBULIN COMPLEX COMPONENT 5"/>
    <property type="match status" value="1"/>
</dbReference>
<dbReference type="EMBL" id="CABIKO010000004">
    <property type="protein sequence ID" value="VVA11568.1"/>
    <property type="molecule type" value="Genomic_DNA"/>
</dbReference>
<dbReference type="GO" id="GO:0005874">
    <property type="term" value="C:microtubule"/>
    <property type="evidence" value="ECO:0007669"/>
    <property type="project" value="UniProtKB-KW"/>
</dbReference>
<feature type="domain" description="Gamma tubulin complex component C-terminal" evidence="6">
    <location>
        <begin position="655"/>
        <end position="971"/>
    </location>
</feature>
<evidence type="ECO:0000259" key="7">
    <source>
        <dbReference type="Pfam" id="PF17681"/>
    </source>
</evidence>
<comment type="similarity">
    <text evidence="1 5">Belongs to the TUBGCP family.</text>
</comment>